<comment type="caution">
    <text evidence="1">The sequence shown here is derived from an EMBL/GenBank/DDBJ whole genome shotgun (WGS) entry which is preliminary data.</text>
</comment>
<dbReference type="AlphaFoldDB" id="A0A256JF37"/>
<reference evidence="3 4" key="1">
    <citation type="journal article" date="2014" name="Front. Microbiol.">
        <title>Population and genomic analysis of the genus Halorubrum.</title>
        <authorList>
            <person name="Fullmer M.S."/>
            <person name="Soucy S.M."/>
            <person name="Swithers K.S."/>
            <person name="Makkay A.M."/>
            <person name="Wheeler R."/>
            <person name="Ventosa A."/>
            <person name="Gogarten J.P."/>
            <person name="Papke R.T."/>
        </authorList>
    </citation>
    <scope>NUCLEOTIDE SEQUENCE [LARGE SCALE GENOMIC DNA]</scope>
    <source>
        <strain evidence="2 4">Ec15</strain>
        <strain evidence="1 3">Ga2p</strain>
    </source>
</reference>
<accession>A0A256JF37</accession>
<evidence type="ECO:0000313" key="4">
    <source>
        <dbReference type="Proteomes" id="UP000216925"/>
    </source>
</evidence>
<evidence type="ECO:0000313" key="2">
    <source>
        <dbReference type="EMBL" id="OYR75136.1"/>
    </source>
</evidence>
<name>A0A256JF37_HALEZ</name>
<evidence type="ECO:0000313" key="1">
    <source>
        <dbReference type="EMBL" id="OYR66907.1"/>
    </source>
</evidence>
<dbReference type="Proteomes" id="UP000216925">
    <property type="component" value="Unassembled WGS sequence"/>
</dbReference>
<evidence type="ECO:0000313" key="3">
    <source>
        <dbReference type="Proteomes" id="UP000215607"/>
    </source>
</evidence>
<dbReference type="EMBL" id="NHPA01000048">
    <property type="protein sequence ID" value="OYR66907.1"/>
    <property type="molecule type" value="Genomic_DNA"/>
</dbReference>
<reference evidence="1" key="2">
    <citation type="submission" date="2017-05" db="EMBL/GenBank/DDBJ databases">
        <authorList>
            <person name="Song R."/>
            <person name="Chenine A.L."/>
            <person name="Ruprecht R.M."/>
        </authorList>
    </citation>
    <scope>NUCLEOTIDE SEQUENCE</scope>
    <source>
        <strain evidence="2">Ec15</strain>
        <strain evidence="1">Ga2p</strain>
    </source>
</reference>
<sequence>MLLRTFSEQHRELFIRFNTALDFLKQSVIDWILLAEDFEQLLQQGKIIIDSPRNGRIWWILSEVIDVI</sequence>
<proteinExistence type="predicted"/>
<organism evidence="1 3">
    <name type="scientific">Halorubrum ezzemoulense</name>
    <name type="common">Halorubrum chaoviator</name>
    <dbReference type="NCBI Taxonomy" id="337243"/>
    <lineage>
        <taxon>Archaea</taxon>
        <taxon>Methanobacteriati</taxon>
        <taxon>Methanobacteriota</taxon>
        <taxon>Stenosarchaea group</taxon>
        <taxon>Halobacteria</taxon>
        <taxon>Halobacteriales</taxon>
        <taxon>Haloferacaceae</taxon>
        <taxon>Halorubrum</taxon>
    </lineage>
</organism>
<dbReference type="EMBL" id="NHPD01000018">
    <property type="protein sequence ID" value="OYR75136.1"/>
    <property type="molecule type" value="Genomic_DNA"/>
</dbReference>
<gene>
    <name evidence="2" type="ORF">DJ76_03945</name>
    <name evidence="1" type="ORF">DJ79_10535</name>
</gene>
<protein>
    <submittedName>
        <fullName evidence="1">Uncharacterized protein</fullName>
    </submittedName>
</protein>
<dbReference type="Proteomes" id="UP000215607">
    <property type="component" value="Unassembled WGS sequence"/>
</dbReference>